<evidence type="ECO:0000256" key="1">
    <source>
        <dbReference type="ARBA" id="ARBA00022741"/>
    </source>
</evidence>
<keyword evidence="4" id="KW-0694">RNA-binding</keyword>
<keyword evidence="4" id="KW-0963">Cytoplasm</keyword>
<accession>A0AB35U813</accession>
<reference evidence="6 7" key="1">
    <citation type="submission" date="2022-03" db="EMBL/GenBank/DDBJ databases">
        <title>Novel taxa within the pig intestine.</title>
        <authorList>
            <person name="Wylensek D."/>
            <person name="Bishof K."/>
            <person name="Afrizal A."/>
            <person name="Clavel T."/>
        </authorList>
    </citation>
    <scope>NUCLEOTIDE SEQUENCE [LARGE SCALE GENOMIC DNA]</scope>
    <source>
        <strain evidence="6 7">CLA-KB-P133</strain>
    </source>
</reference>
<comment type="function">
    <text evidence="4">A 50S ribosomal subunit assembly protein with GTPase activity, required for 50S subunit assembly at low temperatures, may also play a role in translation. Binds GTP and analogs. Binds the 70S ribosome between the 30S and 50S subunits, in a similar position as ribosome-bound EF-G; it contacts a number of ribosomal proteins, both rRNAs and the A-site tRNA.</text>
</comment>
<evidence type="ECO:0000256" key="3">
    <source>
        <dbReference type="ARBA" id="ARBA00048548"/>
    </source>
</evidence>
<dbReference type="Gene3D" id="2.40.30.10">
    <property type="entry name" value="Translation factors"/>
    <property type="match status" value="1"/>
</dbReference>
<dbReference type="Gene3D" id="3.30.70.240">
    <property type="match status" value="1"/>
</dbReference>
<evidence type="ECO:0000313" key="7">
    <source>
        <dbReference type="Proteomes" id="UP001286174"/>
    </source>
</evidence>
<dbReference type="GO" id="GO:0003924">
    <property type="term" value="F:GTPase activity"/>
    <property type="evidence" value="ECO:0007669"/>
    <property type="project" value="UniProtKB-UniRule"/>
</dbReference>
<dbReference type="SUPFAM" id="SSF54980">
    <property type="entry name" value="EF-G C-terminal domain-like"/>
    <property type="match status" value="2"/>
</dbReference>
<evidence type="ECO:0000256" key="4">
    <source>
        <dbReference type="HAMAP-Rule" id="MF_00849"/>
    </source>
</evidence>
<dbReference type="GO" id="GO:0000049">
    <property type="term" value="F:tRNA binding"/>
    <property type="evidence" value="ECO:0007669"/>
    <property type="project" value="UniProtKB-KW"/>
</dbReference>
<dbReference type="InterPro" id="IPR005225">
    <property type="entry name" value="Small_GTP-bd"/>
</dbReference>
<dbReference type="FunFam" id="2.40.50.250:FF:000001">
    <property type="entry name" value="GTP-binding protein TypA"/>
    <property type="match status" value="1"/>
</dbReference>
<dbReference type="InterPro" id="IPR006298">
    <property type="entry name" value="BipA"/>
</dbReference>
<dbReference type="RefSeq" id="WP_108775021.1">
    <property type="nucleotide sequence ID" value="NZ_JALBUR010000010.1"/>
</dbReference>
<dbReference type="Gene3D" id="3.30.70.870">
    <property type="entry name" value="Elongation Factor G (Translational Gtpase), domain 3"/>
    <property type="match status" value="1"/>
</dbReference>
<keyword evidence="4" id="KW-0820">tRNA-binding</keyword>
<dbReference type="CDD" id="cd03710">
    <property type="entry name" value="BipA_TypA_C"/>
    <property type="match status" value="1"/>
</dbReference>
<dbReference type="Pfam" id="PF00679">
    <property type="entry name" value="EFG_C"/>
    <property type="match status" value="1"/>
</dbReference>
<dbReference type="GO" id="GO:0019843">
    <property type="term" value="F:rRNA binding"/>
    <property type="evidence" value="ECO:0007669"/>
    <property type="project" value="UniProtKB-KW"/>
</dbReference>
<dbReference type="GO" id="GO:0010467">
    <property type="term" value="P:gene expression"/>
    <property type="evidence" value="ECO:0007669"/>
    <property type="project" value="UniProtKB-ARBA"/>
</dbReference>
<feature type="binding site" evidence="4">
    <location>
        <begin position="16"/>
        <end position="21"/>
    </location>
    <ligand>
        <name>GTP</name>
        <dbReference type="ChEBI" id="CHEBI:37565"/>
    </ligand>
</feature>
<dbReference type="CDD" id="cd01891">
    <property type="entry name" value="TypA_BipA"/>
    <property type="match status" value="1"/>
</dbReference>
<dbReference type="GO" id="GO:1990904">
    <property type="term" value="C:ribonucleoprotein complex"/>
    <property type="evidence" value="ECO:0007669"/>
    <property type="project" value="TreeGrafter"/>
</dbReference>
<dbReference type="PROSITE" id="PS51722">
    <property type="entry name" value="G_TR_2"/>
    <property type="match status" value="1"/>
</dbReference>
<dbReference type="Gene3D" id="3.40.50.300">
    <property type="entry name" value="P-loop containing nucleotide triphosphate hydrolases"/>
    <property type="match status" value="1"/>
</dbReference>
<dbReference type="InterPro" id="IPR000640">
    <property type="entry name" value="EFG_V-like"/>
</dbReference>
<dbReference type="GO" id="GO:0009409">
    <property type="term" value="P:response to cold"/>
    <property type="evidence" value="ECO:0007669"/>
    <property type="project" value="UniProtKB-ARBA"/>
</dbReference>
<dbReference type="InterPro" id="IPR004161">
    <property type="entry name" value="EFTu-like_2"/>
</dbReference>
<keyword evidence="4" id="KW-0699">rRNA-binding</keyword>
<dbReference type="NCBIfam" id="TIGR00231">
    <property type="entry name" value="small_GTP"/>
    <property type="match status" value="1"/>
</dbReference>
<dbReference type="Pfam" id="PF00009">
    <property type="entry name" value="GTP_EFTU"/>
    <property type="match status" value="1"/>
</dbReference>
<dbReference type="GO" id="GO:0000027">
    <property type="term" value="P:ribosomal large subunit assembly"/>
    <property type="evidence" value="ECO:0007669"/>
    <property type="project" value="UniProtKB-UniRule"/>
</dbReference>
<dbReference type="AlphaFoldDB" id="A0AB35U813"/>
<dbReference type="InterPro" id="IPR048876">
    <property type="entry name" value="BipA_C"/>
</dbReference>
<comment type="caution">
    <text evidence="6">The sequence shown here is derived from an EMBL/GenBank/DDBJ whole genome shotgun (WGS) entry which is preliminary data.</text>
</comment>
<dbReference type="SMART" id="SM00838">
    <property type="entry name" value="EFG_C"/>
    <property type="match status" value="1"/>
</dbReference>
<gene>
    <name evidence="6" type="primary">typA</name>
    <name evidence="4" type="synonym">bipA</name>
    <name evidence="6" type="ORF">MOZ60_05350</name>
</gene>
<dbReference type="FunFam" id="2.40.30.10:FF:000016">
    <property type="entry name" value="GTP-binding protein TypA"/>
    <property type="match status" value="1"/>
</dbReference>
<dbReference type="Proteomes" id="UP001286174">
    <property type="component" value="Unassembled WGS sequence"/>
</dbReference>
<comment type="subcellular location">
    <subcellularLocation>
        <location evidence="4">Cytoplasm</location>
    </subcellularLocation>
    <text evidence="4">Binds to ribosomes.</text>
</comment>
<name>A0AB35U813_9FIRM</name>
<keyword evidence="4" id="KW-0690">Ribosome biogenesis</keyword>
<keyword evidence="2 4" id="KW-0342">GTP-binding</keyword>
<dbReference type="PROSITE" id="PS00301">
    <property type="entry name" value="G_TR_1"/>
    <property type="match status" value="1"/>
</dbReference>
<comment type="subunit">
    <text evidence="4">Monomer.</text>
</comment>
<dbReference type="InterPro" id="IPR035647">
    <property type="entry name" value="EFG_III/V"/>
</dbReference>
<dbReference type="Pfam" id="PF21018">
    <property type="entry name" value="BipA_C"/>
    <property type="match status" value="1"/>
</dbReference>
<organism evidence="6 7">
    <name type="scientific">Grylomicrobium aquisgranensis</name>
    <dbReference type="NCBI Taxonomy" id="2926318"/>
    <lineage>
        <taxon>Bacteria</taxon>
        <taxon>Bacillati</taxon>
        <taxon>Bacillota</taxon>
        <taxon>Erysipelotrichia</taxon>
        <taxon>Erysipelotrichales</taxon>
        <taxon>Erysipelotrichaceae</taxon>
        <taxon>Grylomicrobium</taxon>
    </lineage>
</organism>
<dbReference type="Pfam" id="PF03144">
    <property type="entry name" value="GTP_EFTU_D2"/>
    <property type="match status" value="1"/>
</dbReference>
<dbReference type="InterPro" id="IPR047042">
    <property type="entry name" value="BipA_II"/>
</dbReference>
<comment type="caution">
    <text evidence="4">Lacks conserved residue(s) required for the propagation of feature annotation.</text>
</comment>
<dbReference type="GO" id="GO:0005829">
    <property type="term" value="C:cytosol"/>
    <property type="evidence" value="ECO:0007669"/>
    <property type="project" value="TreeGrafter"/>
</dbReference>
<protein>
    <recommendedName>
        <fullName evidence="4">Large ribosomal subunit assembly factor BipA</fullName>
        <ecNumber evidence="4">3.6.5.-</ecNumber>
    </recommendedName>
    <alternativeName>
        <fullName evidence="4">GTP-binding protein BipA</fullName>
    </alternativeName>
</protein>
<keyword evidence="4" id="KW-0378">Hydrolase</keyword>
<feature type="domain" description="Tr-type G" evidence="5">
    <location>
        <begin position="4"/>
        <end position="202"/>
    </location>
</feature>
<sequence length="615" mass="69067">MDYQKIINIAVIAHVDAGKSTLVNAFLKQSHVFKDNEKVVDCIMDSNDLERERGITIYSKNCSVTYKDYKINIVDTPGHADFSSEVERIMRTVDTVILLVDSAEGPMPQTRFVLSKSLEIGLRPILLINKMDKADQRATEVIDEVYDLFLELNATDDQLDFPILYGVAREGIVRYDWDKDTNNDIVPLFETIIHHTQPYPNLMDEPVQMQICALAYDDYIGRLGIGRIYKGTLKAATPYEVCNANGTIHQGKTNQIFVYKGLSRISVDEIQCGEICMISGIPDINIGDTLCPVGAPDPMPAIKIEEPTLSMNFMVNDSPFAGQSGKYVTSRNIRERLEKELEVNVGLKVEDTDSTDTFKVSGRGELHLTVLLEQMRREGYEVAVSRPQVILKKIDGVQCEPVEEVVIDVPTEYSGAVISALNVRKGVLNDMEEIGTYTRITYMVPTRGLIGFRSDFINMTHGEGTIVQRLADYEPWKGEIPQRENGALISTETGNAMTYALWNIQERGQLFIGAQTPVYEGMIIGVSSKNMDMGVNPIKNKKMTAVRSTGNDEAMKLVPPRILTLEGAVEFINDDELVEVTPTDIRVRKKYLTEIDRRRHYRALGKLDAQEENSK</sequence>
<dbReference type="InterPro" id="IPR031157">
    <property type="entry name" value="G_TR_CS"/>
</dbReference>
<dbReference type="EC" id="3.6.5.-" evidence="4"/>
<dbReference type="InterPro" id="IPR000795">
    <property type="entry name" value="T_Tr_GTP-bd_dom"/>
</dbReference>
<dbReference type="EMBL" id="JALBUR010000010">
    <property type="protein sequence ID" value="MDX8419520.1"/>
    <property type="molecule type" value="Genomic_DNA"/>
</dbReference>
<comment type="catalytic activity">
    <reaction evidence="3 4">
        <text>GTP + H2O = GDP + phosphate + H(+)</text>
        <dbReference type="Rhea" id="RHEA:19669"/>
        <dbReference type="ChEBI" id="CHEBI:15377"/>
        <dbReference type="ChEBI" id="CHEBI:15378"/>
        <dbReference type="ChEBI" id="CHEBI:37565"/>
        <dbReference type="ChEBI" id="CHEBI:43474"/>
        <dbReference type="ChEBI" id="CHEBI:58189"/>
    </reaction>
</comment>
<dbReference type="HAMAP" id="MF_00849">
    <property type="entry name" value="BipA"/>
    <property type="match status" value="1"/>
</dbReference>
<dbReference type="GO" id="GO:0005525">
    <property type="term" value="F:GTP binding"/>
    <property type="evidence" value="ECO:0007669"/>
    <property type="project" value="UniProtKB-UniRule"/>
</dbReference>
<dbReference type="SUPFAM" id="SSF52540">
    <property type="entry name" value="P-loop containing nucleoside triphosphate hydrolases"/>
    <property type="match status" value="1"/>
</dbReference>
<dbReference type="PANTHER" id="PTHR42908">
    <property type="entry name" value="TRANSLATION ELONGATION FACTOR-RELATED"/>
    <property type="match status" value="1"/>
</dbReference>
<dbReference type="InterPro" id="IPR035651">
    <property type="entry name" value="BipA_V"/>
</dbReference>
<dbReference type="PRINTS" id="PR00315">
    <property type="entry name" value="ELONGATNFCT"/>
</dbReference>
<dbReference type="FunFam" id="3.30.70.240:FF:000002">
    <property type="entry name" value="GTP-binding protein TypA"/>
    <property type="match status" value="1"/>
</dbReference>
<dbReference type="CDD" id="cd16263">
    <property type="entry name" value="BipA_III"/>
    <property type="match status" value="1"/>
</dbReference>
<dbReference type="NCBIfam" id="TIGR01394">
    <property type="entry name" value="TypA_BipA"/>
    <property type="match status" value="1"/>
</dbReference>
<evidence type="ECO:0000259" key="5">
    <source>
        <dbReference type="PROSITE" id="PS51722"/>
    </source>
</evidence>
<dbReference type="PANTHER" id="PTHR42908:SF8">
    <property type="entry name" value="TR-TYPE G DOMAIN-CONTAINING PROTEIN"/>
    <property type="match status" value="1"/>
</dbReference>
<keyword evidence="1 4" id="KW-0547">Nucleotide-binding</keyword>
<dbReference type="Gene3D" id="2.40.50.250">
    <property type="entry name" value="bipa protein"/>
    <property type="match status" value="1"/>
</dbReference>
<dbReference type="FunFam" id="3.30.70.870:FF:000003">
    <property type="entry name" value="GTP-binding protein TypA"/>
    <property type="match status" value="1"/>
</dbReference>
<dbReference type="InterPro" id="IPR047041">
    <property type="entry name" value="BipA_GTP-bd_dom"/>
</dbReference>
<comment type="similarity">
    <text evidence="4">Belongs to the TRAFAC class translation factor GTPase superfamily. Classic translation factor GTPase family. BipA subfamily.</text>
</comment>
<keyword evidence="7" id="KW-1185">Reference proteome</keyword>
<dbReference type="GO" id="GO:0043022">
    <property type="term" value="F:ribosome binding"/>
    <property type="evidence" value="ECO:0007669"/>
    <property type="project" value="UniProtKB-UniRule"/>
</dbReference>
<evidence type="ECO:0000313" key="6">
    <source>
        <dbReference type="EMBL" id="MDX8419520.1"/>
    </source>
</evidence>
<proteinExistence type="inferred from homology"/>
<dbReference type="InterPro" id="IPR042116">
    <property type="entry name" value="TypA/BipA_C"/>
</dbReference>
<dbReference type="InterPro" id="IPR047043">
    <property type="entry name" value="BipA_III"/>
</dbReference>
<dbReference type="CDD" id="cd03691">
    <property type="entry name" value="BipA_TypA_II"/>
    <property type="match status" value="1"/>
</dbReference>
<dbReference type="InterPro" id="IPR027417">
    <property type="entry name" value="P-loop_NTPase"/>
</dbReference>
<evidence type="ECO:0000256" key="2">
    <source>
        <dbReference type="ARBA" id="ARBA00023134"/>
    </source>
</evidence>
<dbReference type="FunFam" id="3.40.50.300:FF:000055">
    <property type="entry name" value="GTP-binding protein TypA"/>
    <property type="match status" value="1"/>
</dbReference>